<accession>A0A6J4R5X9</accession>
<gene>
    <name evidence="3" type="ORF">AVDCRST_MAG28-3106</name>
</gene>
<feature type="domain" description="AB hydrolase-1" evidence="2">
    <location>
        <begin position="29"/>
        <end position="274"/>
    </location>
</feature>
<evidence type="ECO:0000256" key="1">
    <source>
        <dbReference type="ARBA" id="ARBA00022801"/>
    </source>
</evidence>
<protein>
    <submittedName>
        <fullName evidence="3">2-hydroxymuconic semialdehyde hydrolase</fullName>
        <ecNumber evidence="3">3.7.1.9</ecNumber>
    </submittedName>
</protein>
<dbReference type="Pfam" id="PF12697">
    <property type="entry name" value="Abhydrolase_6"/>
    <property type="match status" value="1"/>
</dbReference>
<reference evidence="3" key="1">
    <citation type="submission" date="2020-02" db="EMBL/GenBank/DDBJ databases">
        <authorList>
            <person name="Meier V. D."/>
        </authorList>
    </citation>
    <scope>NUCLEOTIDE SEQUENCE</scope>
    <source>
        <strain evidence="3">AVDCRST_MAG28</strain>
    </source>
</reference>
<dbReference type="SUPFAM" id="SSF53474">
    <property type="entry name" value="alpha/beta-Hydrolases"/>
    <property type="match status" value="1"/>
</dbReference>
<sequence length="285" mass="31848">MTETVEKTVNTGSYETYLNRAGEGNDTAILFLHGSGPGATAWSNWQFALPALGDSFDCLAPDLLGYGKSQHFDDPPQGVAAWLEMWIEQQIELLDNLGLEKVHVVGNSMGGALTLHLIDRHPDRVDRAALMGTMGPPHQIRPWLDELWGFYDDPSQEKMAEAIAHFVYDPDAIGGDLDSIAEMRYPAAMDEDVQRSFAAMFPAPRQQNVDALVLPDLKFQRMQHPILLVHGRDDGIIPLETSLYLLERLPNVQMHVFGQCRHWIMIEHAAAFNQVLKDFLSGGEE</sequence>
<dbReference type="InterPro" id="IPR000073">
    <property type="entry name" value="AB_hydrolase_1"/>
</dbReference>
<dbReference type="EC" id="3.7.1.9" evidence="3"/>
<name>A0A6J4R5X9_9ACTN</name>
<dbReference type="EMBL" id="CADCVE010000075">
    <property type="protein sequence ID" value="CAA9460084.1"/>
    <property type="molecule type" value="Genomic_DNA"/>
</dbReference>
<dbReference type="AlphaFoldDB" id="A0A6J4R5X9"/>
<dbReference type="Gene3D" id="3.40.50.1820">
    <property type="entry name" value="alpha/beta hydrolase"/>
    <property type="match status" value="1"/>
</dbReference>
<dbReference type="InterPro" id="IPR050266">
    <property type="entry name" value="AB_hydrolase_sf"/>
</dbReference>
<evidence type="ECO:0000259" key="2">
    <source>
        <dbReference type="Pfam" id="PF12697"/>
    </source>
</evidence>
<proteinExistence type="predicted"/>
<dbReference type="PRINTS" id="PR00111">
    <property type="entry name" value="ABHYDROLASE"/>
</dbReference>
<dbReference type="GO" id="GO:0016020">
    <property type="term" value="C:membrane"/>
    <property type="evidence" value="ECO:0007669"/>
    <property type="project" value="TreeGrafter"/>
</dbReference>
<dbReference type="InterPro" id="IPR029058">
    <property type="entry name" value="AB_hydrolase_fold"/>
</dbReference>
<dbReference type="PANTHER" id="PTHR43798:SF31">
    <property type="entry name" value="AB HYDROLASE SUPERFAMILY PROTEIN YCLE"/>
    <property type="match status" value="1"/>
</dbReference>
<keyword evidence="1 3" id="KW-0378">Hydrolase</keyword>
<dbReference type="GO" id="GO:0018775">
    <property type="term" value="F:2-hydroxymuconate-semialdehyde hydrolase activity"/>
    <property type="evidence" value="ECO:0007669"/>
    <property type="project" value="UniProtKB-EC"/>
</dbReference>
<dbReference type="PANTHER" id="PTHR43798">
    <property type="entry name" value="MONOACYLGLYCEROL LIPASE"/>
    <property type="match status" value="1"/>
</dbReference>
<evidence type="ECO:0000313" key="3">
    <source>
        <dbReference type="EMBL" id="CAA9460084.1"/>
    </source>
</evidence>
<organism evidence="3">
    <name type="scientific">uncultured Rubrobacteraceae bacterium</name>
    <dbReference type="NCBI Taxonomy" id="349277"/>
    <lineage>
        <taxon>Bacteria</taxon>
        <taxon>Bacillati</taxon>
        <taxon>Actinomycetota</taxon>
        <taxon>Rubrobacteria</taxon>
        <taxon>Rubrobacterales</taxon>
        <taxon>Rubrobacteraceae</taxon>
        <taxon>environmental samples</taxon>
    </lineage>
</organism>